<proteinExistence type="predicted"/>
<dbReference type="Pfam" id="PF10412">
    <property type="entry name" value="TrwB_AAD_bind"/>
    <property type="match status" value="1"/>
</dbReference>
<dbReference type="InterPro" id="IPR027417">
    <property type="entry name" value="P-loop_NTPase"/>
</dbReference>
<reference evidence="4 5" key="1">
    <citation type="journal article" date="2016" name="Nat. Commun.">
        <title>Thousands of microbial genomes shed light on interconnected biogeochemical processes in an aquifer system.</title>
        <authorList>
            <person name="Anantharaman K."/>
            <person name="Brown C.T."/>
            <person name="Hug L.A."/>
            <person name="Sharon I."/>
            <person name="Castelle C.J."/>
            <person name="Probst A.J."/>
            <person name="Thomas B.C."/>
            <person name="Singh A."/>
            <person name="Wilkins M.J."/>
            <person name="Karaoz U."/>
            <person name="Brodie E.L."/>
            <person name="Williams K.H."/>
            <person name="Hubbard S.S."/>
            <person name="Banfield J.F."/>
        </authorList>
    </citation>
    <scope>NUCLEOTIDE SEQUENCE [LARGE SCALE GENOMIC DNA]</scope>
</reference>
<feature type="compositionally biased region" description="Polar residues" evidence="1">
    <location>
        <begin position="750"/>
        <end position="789"/>
    </location>
</feature>
<dbReference type="Proteomes" id="UP000178659">
    <property type="component" value="Unassembled WGS sequence"/>
</dbReference>
<dbReference type="InterPro" id="IPR019476">
    <property type="entry name" value="T4SS_TraD_DNA-bd"/>
</dbReference>
<dbReference type="AlphaFoldDB" id="A0A1G1VDD1"/>
<evidence type="ECO:0000313" key="4">
    <source>
        <dbReference type="EMBL" id="OGY13424.1"/>
    </source>
</evidence>
<evidence type="ECO:0000256" key="1">
    <source>
        <dbReference type="SAM" id="MobiDB-lite"/>
    </source>
</evidence>
<dbReference type="Pfam" id="PF26449">
    <property type="entry name" value="DUF8128"/>
    <property type="match status" value="1"/>
</dbReference>
<evidence type="ECO:0000259" key="3">
    <source>
        <dbReference type="Pfam" id="PF26449"/>
    </source>
</evidence>
<gene>
    <name evidence="4" type="ORF">A3A77_04615</name>
</gene>
<dbReference type="InterPro" id="IPR051162">
    <property type="entry name" value="T4SS_component"/>
</dbReference>
<sequence>MDEKIVLEIKTPRTGLETPESMAQMFTSLASIKSPSLLFKKTEIPLCFEILTIHQTLHFLAVVPVNYQSFVESQILSQYPKAIITTSKDPLQEVDLTSKVNFGQMKLQHNYIYPLKIYKDFADVDPLSSLLGILSKLEMDDVALVQFVLVPSGSGWQGAGRRAIEQKGKPVKEGEVKSDPFGLQTYQTQITDKIAFPGFKIGIRLLVKSNNSALLGLIGATFTSFNNPNGNSMGLEKPSFWQKGGMLRAIIDRSASFVPKYQYLNILEVATLYHFPSEKLINIPNITWSKTILSEPPENLPVAINFNEEAKKQVNFFAKTDYKGKPTTFGILKNDRRRHVYIIGKTGTGKSTMLMNMAINDIRNGEGVGVIDPHGETAETLLEFVPSYRVNDVIYFNPSDTDYPFHLNPLEITDPSQKDIIASGIVAIFYKLFAQSWGPRLEYILRNTILTLLEVPNSTLLQIPELLTNAHFRNKAVDQITDPVVKAFWKNEFDKMSENFRNEAVSPILNKVGQFLSSQIIRNIVGHPKSTINLEDIMNNKKILILNLSQGRMGEDNAALLGAMLITKLQLAAMHRVNIPEEEREDFYLYVDEFQNFATTSFIKILSEARKYKLNLILANQYIKQVDETIRAAIFGNVGTMMTFLIGAEDADLIAKEFSERFKPEDLLALGNFQIIIKMAINNLTSTPFFAQSLPLPQSRTQSKDKVIKVSRERYARPVPSALPSSPQSPLLPQSNKPVEIRDTAHLKQPVSNPQSPQRSRNPQHGDNQHPRNNQGGKPQQSQPTQQPNKPLEIRDTARPQNAQQSQPILRPQSPLSPQPSQHSTQPQTVFNAAVVKTQTTPLEVVK</sequence>
<name>A0A1G1VDD1_9BACT</name>
<accession>A0A1G1VDD1</accession>
<evidence type="ECO:0000259" key="2">
    <source>
        <dbReference type="Pfam" id="PF10412"/>
    </source>
</evidence>
<dbReference type="EMBL" id="MHCC01000015">
    <property type="protein sequence ID" value="OGY13424.1"/>
    <property type="molecule type" value="Genomic_DNA"/>
</dbReference>
<dbReference type="SUPFAM" id="SSF52540">
    <property type="entry name" value="P-loop containing nucleoside triphosphate hydrolases"/>
    <property type="match status" value="1"/>
</dbReference>
<feature type="domain" description="DUF8128" evidence="3">
    <location>
        <begin position="6"/>
        <end position="284"/>
    </location>
</feature>
<feature type="compositionally biased region" description="Low complexity" evidence="1">
    <location>
        <begin position="720"/>
        <end position="735"/>
    </location>
</feature>
<dbReference type="PANTHER" id="PTHR30121">
    <property type="entry name" value="UNCHARACTERIZED PROTEIN YJGR-RELATED"/>
    <property type="match status" value="1"/>
</dbReference>
<organism evidence="4 5">
    <name type="scientific">Candidatus Blackburnbacteria bacterium RIFCSPLOWO2_01_FULL_40_20</name>
    <dbReference type="NCBI Taxonomy" id="1797519"/>
    <lineage>
        <taxon>Bacteria</taxon>
        <taxon>Candidatus Blackburniibacteriota</taxon>
    </lineage>
</organism>
<comment type="caution">
    <text evidence="4">The sequence shown here is derived from an EMBL/GenBank/DDBJ whole genome shotgun (WGS) entry which is preliminary data.</text>
</comment>
<evidence type="ECO:0000313" key="5">
    <source>
        <dbReference type="Proteomes" id="UP000178659"/>
    </source>
</evidence>
<feature type="compositionally biased region" description="Low complexity" evidence="1">
    <location>
        <begin position="804"/>
        <end position="828"/>
    </location>
</feature>
<dbReference type="InterPro" id="IPR058441">
    <property type="entry name" value="DUF8128"/>
</dbReference>
<protein>
    <submittedName>
        <fullName evidence="4">Uncharacterized protein</fullName>
    </submittedName>
</protein>
<feature type="domain" description="Type IV secretion system coupling protein TraD DNA-binding" evidence="2">
    <location>
        <begin position="331"/>
        <end position="642"/>
    </location>
</feature>
<dbReference type="Gene3D" id="3.40.50.300">
    <property type="entry name" value="P-loop containing nucleotide triphosphate hydrolases"/>
    <property type="match status" value="2"/>
</dbReference>
<feature type="region of interest" description="Disordered" evidence="1">
    <location>
        <begin position="715"/>
        <end position="831"/>
    </location>
</feature>
<dbReference type="PANTHER" id="PTHR30121:SF11">
    <property type="entry name" value="AAA+ ATPASE DOMAIN-CONTAINING PROTEIN"/>
    <property type="match status" value="1"/>
</dbReference>